<evidence type="ECO:0000256" key="2">
    <source>
        <dbReference type="ARBA" id="ARBA00023043"/>
    </source>
</evidence>
<dbReference type="AlphaFoldDB" id="A0A6B2LRQ8"/>
<dbReference type="SUPFAM" id="SSF48403">
    <property type="entry name" value="Ankyrin repeat"/>
    <property type="match status" value="1"/>
</dbReference>
<dbReference type="InterPro" id="IPR036770">
    <property type="entry name" value="Ankyrin_rpt-contain_sf"/>
</dbReference>
<dbReference type="Gene3D" id="1.25.40.20">
    <property type="entry name" value="Ankyrin repeat-containing domain"/>
    <property type="match status" value="1"/>
</dbReference>
<accession>A0A6B2LRQ8</accession>
<evidence type="ECO:0000256" key="3">
    <source>
        <dbReference type="PROSITE-ProRule" id="PRU00023"/>
    </source>
</evidence>
<keyword evidence="2 3" id="KW-0040">ANK repeat</keyword>
<evidence type="ECO:0000256" key="1">
    <source>
        <dbReference type="ARBA" id="ARBA00022737"/>
    </source>
</evidence>
<sequence length="118" mass="12832">MHVAAESGYFEVVKLLIQSGADINALDNIGYSALHYSVQNRHRNVSFGLIDLGANIEHPQGALSVLHIASARGDLLLVDKLLKMGAQCCADARCAHSTTRLPFTMQHDLALGGCWRNF</sequence>
<feature type="repeat" description="ANK" evidence="3">
    <location>
        <begin position="1"/>
        <end position="28"/>
    </location>
</feature>
<organism evidence="4">
    <name type="scientific">Arcella intermedia</name>
    <dbReference type="NCBI Taxonomy" id="1963864"/>
    <lineage>
        <taxon>Eukaryota</taxon>
        <taxon>Amoebozoa</taxon>
        <taxon>Tubulinea</taxon>
        <taxon>Elardia</taxon>
        <taxon>Arcellinida</taxon>
        <taxon>Sphaerothecina</taxon>
        <taxon>Arcellidae</taxon>
        <taxon>Arcella</taxon>
    </lineage>
</organism>
<dbReference type="PROSITE" id="PS50088">
    <property type="entry name" value="ANK_REPEAT"/>
    <property type="match status" value="1"/>
</dbReference>
<dbReference type="PANTHER" id="PTHR24171">
    <property type="entry name" value="ANKYRIN REPEAT DOMAIN-CONTAINING PROTEIN 39-RELATED"/>
    <property type="match status" value="1"/>
</dbReference>
<keyword evidence="1" id="KW-0677">Repeat</keyword>
<dbReference type="PROSITE" id="PS50297">
    <property type="entry name" value="ANK_REP_REGION"/>
    <property type="match status" value="1"/>
</dbReference>
<protein>
    <submittedName>
        <fullName evidence="4">Uncharacterized protein</fullName>
    </submittedName>
</protein>
<reference evidence="4" key="1">
    <citation type="journal article" date="2020" name="J. Eukaryot. Microbiol.">
        <title>De novo Sequencing, Assembly and Annotation of the Transcriptome for the Free-Living Testate Amoeba Arcella intermedia.</title>
        <authorList>
            <person name="Ribeiro G.M."/>
            <person name="Porfirio-Sousa A.L."/>
            <person name="Maurer-Alcala X.X."/>
            <person name="Katz L.A."/>
            <person name="Lahr D.J.G."/>
        </authorList>
    </citation>
    <scope>NUCLEOTIDE SEQUENCE</scope>
</reference>
<dbReference type="Pfam" id="PF12796">
    <property type="entry name" value="Ank_2"/>
    <property type="match status" value="1"/>
</dbReference>
<dbReference type="EMBL" id="GIBP01010521">
    <property type="protein sequence ID" value="NDV39490.1"/>
    <property type="molecule type" value="Transcribed_RNA"/>
</dbReference>
<evidence type="ECO:0000313" key="4">
    <source>
        <dbReference type="EMBL" id="NDV39490.1"/>
    </source>
</evidence>
<dbReference type="PANTHER" id="PTHR24171:SF9">
    <property type="entry name" value="ANKYRIN REPEAT DOMAIN-CONTAINING PROTEIN 39"/>
    <property type="match status" value="1"/>
</dbReference>
<dbReference type="InterPro" id="IPR002110">
    <property type="entry name" value="Ankyrin_rpt"/>
</dbReference>
<proteinExistence type="predicted"/>
<dbReference type="SMART" id="SM00248">
    <property type="entry name" value="ANK"/>
    <property type="match status" value="3"/>
</dbReference>
<name>A0A6B2LRQ8_9EUKA</name>